<evidence type="ECO:0000313" key="8">
    <source>
        <dbReference type="EMBL" id="SEF94359.1"/>
    </source>
</evidence>
<keyword evidence="3 5" id="KW-1133">Transmembrane helix</keyword>
<dbReference type="Proteomes" id="UP000236742">
    <property type="component" value="Unassembled WGS sequence"/>
</dbReference>
<evidence type="ECO:0000256" key="3">
    <source>
        <dbReference type="ARBA" id="ARBA00022989"/>
    </source>
</evidence>
<keyword evidence="9" id="KW-1185">Reference proteome</keyword>
<feature type="transmembrane region" description="Helical" evidence="5">
    <location>
        <begin position="36"/>
        <end position="55"/>
    </location>
</feature>
<evidence type="ECO:0000259" key="7">
    <source>
        <dbReference type="Pfam" id="PF00892"/>
    </source>
</evidence>
<reference evidence="8 9" key="1">
    <citation type="submission" date="2016-10" db="EMBL/GenBank/DDBJ databases">
        <authorList>
            <person name="de Groot N.N."/>
        </authorList>
    </citation>
    <scope>NUCLEOTIDE SEQUENCE [LARGE SCALE GENOMIC DNA]</scope>
    <source>
        <strain evidence="8 9">DSM 23413</strain>
    </source>
</reference>
<organism evidence="8 9">
    <name type="scientific">Jhaorihella thermophila</name>
    <dbReference type="NCBI Taxonomy" id="488547"/>
    <lineage>
        <taxon>Bacteria</taxon>
        <taxon>Pseudomonadati</taxon>
        <taxon>Pseudomonadota</taxon>
        <taxon>Alphaproteobacteria</taxon>
        <taxon>Rhodobacterales</taxon>
        <taxon>Paracoccaceae</taxon>
        <taxon>Jhaorihella</taxon>
    </lineage>
</organism>
<dbReference type="PANTHER" id="PTHR32322">
    <property type="entry name" value="INNER MEMBRANE TRANSPORTER"/>
    <property type="match status" value="1"/>
</dbReference>
<feature type="domain" description="EamA" evidence="7">
    <location>
        <begin position="146"/>
        <end position="274"/>
    </location>
</feature>
<proteinExistence type="predicted"/>
<dbReference type="InterPro" id="IPR050638">
    <property type="entry name" value="AA-Vitamin_Transporters"/>
</dbReference>
<dbReference type="RefSeq" id="WP_327315352.1">
    <property type="nucleotide sequence ID" value="NZ_FNVD01000007.1"/>
</dbReference>
<gene>
    <name evidence="8" type="ORF">SAMN05421751_107105</name>
</gene>
<dbReference type="AlphaFoldDB" id="A0A1H5W4D4"/>
<evidence type="ECO:0000256" key="4">
    <source>
        <dbReference type="ARBA" id="ARBA00023136"/>
    </source>
</evidence>
<feature type="transmembrane region" description="Helical" evidence="5">
    <location>
        <begin position="90"/>
        <end position="108"/>
    </location>
</feature>
<dbReference type="Pfam" id="PF00892">
    <property type="entry name" value="EamA"/>
    <property type="match status" value="1"/>
</dbReference>
<feature type="transmembrane region" description="Helical" evidence="5">
    <location>
        <begin position="120"/>
        <end position="138"/>
    </location>
</feature>
<dbReference type="PANTHER" id="PTHR32322:SF9">
    <property type="entry name" value="AMINO-ACID METABOLITE EFFLUX PUMP-RELATED"/>
    <property type="match status" value="1"/>
</dbReference>
<evidence type="ECO:0000256" key="1">
    <source>
        <dbReference type="ARBA" id="ARBA00004141"/>
    </source>
</evidence>
<protein>
    <submittedName>
        <fullName evidence="8">Threonine/homoserine efflux transporter RhtA</fullName>
    </submittedName>
</protein>
<keyword evidence="4 5" id="KW-0472">Membrane</keyword>
<feature type="chain" id="PRO_5009287897" evidence="6">
    <location>
        <begin position="18"/>
        <end position="282"/>
    </location>
</feature>
<comment type="subcellular location">
    <subcellularLocation>
        <location evidence="1">Membrane</location>
        <topology evidence="1">Multi-pass membrane protein</topology>
    </subcellularLocation>
</comment>
<dbReference type="SUPFAM" id="SSF103481">
    <property type="entry name" value="Multidrug resistance efflux transporter EmrE"/>
    <property type="match status" value="2"/>
</dbReference>
<feature type="transmembrane region" description="Helical" evidence="5">
    <location>
        <begin position="260"/>
        <end position="277"/>
    </location>
</feature>
<sequence length="282" mass="28607">MTLRLALLLALTMTAFAANSILNRMAVGSGGITPETFAYLRVASGTLILALLALVRRTRLPMGRRQLVGAPALAVYMIGFSLAYRTLDAGVGALILFGAVQMSMFLIAAAMGHRSSVRQVAGAAAAFAGLALILWPGAGWQAEPVGAALMVAAGIGWGVYTLAGRGAADPLAATGANFLLTLPMVALAARFSGGFDAAGNWTGFWLAIISGAVTSGLGYALWYAVLPRIEAATAALVQLSAPVIAVAGGTALLGEVPSPQFLAGAVLVLGGIAFGIAPRRAR</sequence>
<evidence type="ECO:0000313" key="9">
    <source>
        <dbReference type="Proteomes" id="UP000236742"/>
    </source>
</evidence>
<accession>A0A1H5W4D4</accession>
<dbReference type="InterPro" id="IPR037185">
    <property type="entry name" value="EmrE-like"/>
</dbReference>
<dbReference type="EMBL" id="FNVD01000007">
    <property type="protein sequence ID" value="SEF94359.1"/>
    <property type="molecule type" value="Genomic_DNA"/>
</dbReference>
<dbReference type="InterPro" id="IPR000620">
    <property type="entry name" value="EamA_dom"/>
</dbReference>
<feature type="transmembrane region" description="Helical" evidence="5">
    <location>
        <begin position="203"/>
        <end position="225"/>
    </location>
</feature>
<evidence type="ECO:0000256" key="5">
    <source>
        <dbReference type="SAM" id="Phobius"/>
    </source>
</evidence>
<feature type="transmembrane region" description="Helical" evidence="5">
    <location>
        <begin position="170"/>
        <end position="191"/>
    </location>
</feature>
<evidence type="ECO:0000256" key="6">
    <source>
        <dbReference type="SAM" id="SignalP"/>
    </source>
</evidence>
<keyword evidence="2 5" id="KW-0812">Transmembrane</keyword>
<evidence type="ECO:0000256" key="2">
    <source>
        <dbReference type="ARBA" id="ARBA00022692"/>
    </source>
</evidence>
<feature type="transmembrane region" description="Helical" evidence="5">
    <location>
        <begin position="232"/>
        <end position="254"/>
    </location>
</feature>
<feature type="signal peptide" evidence="6">
    <location>
        <begin position="1"/>
        <end position="17"/>
    </location>
</feature>
<keyword evidence="6" id="KW-0732">Signal</keyword>
<feature type="transmembrane region" description="Helical" evidence="5">
    <location>
        <begin position="67"/>
        <end position="84"/>
    </location>
</feature>
<name>A0A1H5W4D4_9RHOB</name>
<feature type="transmembrane region" description="Helical" evidence="5">
    <location>
        <begin position="144"/>
        <end position="163"/>
    </location>
</feature>
<dbReference type="GO" id="GO:0016020">
    <property type="term" value="C:membrane"/>
    <property type="evidence" value="ECO:0007669"/>
    <property type="project" value="UniProtKB-SubCell"/>
</dbReference>